<evidence type="ECO:0000313" key="3">
    <source>
        <dbReference type="EMBL" id="KAL1218659.1"/>
    </source>
</evidence>
<dbReference type="Gene3D" id="1.10.510.10">
    <property type="entry name" value="Transferase(Phosphotransferase) domain 1"/>
    <property type="match status" value="1"/>
</dbReference>
<keyword evidence="3" id="KW-0675">Receptor</keyword>
<keyword evidence="2" id="KW-0067">ATP-binding</keyword>
<evidence type="ECO:0000313" key="4">
    <source>
        <dbReference type="Proteomes" id="UP001558713"/>
    </source>
</evidence>
<dbReference type="EMBL" id="JBANAX010000204">
    <property type="protein sequence ID" value="KAL1218659.1"/>
    <property type="molecule type" value="Genomic_DNA"/>
</dbReference>
<reference evidence="3 4" key="1">
    <citation type="submission" date="2024-04" db="EMBL/GenBank/DDBJ databases">
        <title>Genome assembly C_amara_ONT_v2.</title>
        <authorList>
            <person name="Yant L."/>
            <person name="Moore C."/>
            <person name="Slenker M."/>
        </authorList>
    </citation>
    <scope>NUCLEOTIDE SEQUENCE [LARGE SCALE GENOMIC DNA]</scope>
    <source>
        <tissue evidence="3">Leaf</tissue>
    </source>
</reference>
<keyword evidence="4" id="KW-1185">Reference proteome</keyword>
<dbReference type="Proteomes" id="UP001558713">
    <property type="component" value="Unassembled WGS sequence"/>
</dbReference>
<comment type="caution">
    <text evidence="3">The sequence shown here is derived from an EMBL/GenBank/DDBJ whole genome shotgun (WGS) entry which is preliminary data.</text>
</comment>
<dbReference type="GO" id="GO:0016301">
    <property type="term" value="F:kinase activity"/>
    <property type="evidence" value="ECO:0007669"/>
    <property type="project" value="UniProtKB-KW"/>
</dbReference>
<dbReference type="GO" id="GO:0005524">
    <property type="term" value="F:ATP binding"/>
    <property type="evidence" value="ECO:0007669"/>
    <property type="project" value="UniProtKB-KW"/>
</dbReference>
<protein>
    <submittedName>
        <fullName evidence="3">L-type lectin-domain containing receptor kinase V.9</fullName>
    </submittedName>
</protein>
<name>A0ABD1BNA2_CARAN</name>
<gene>
    <name evidence="3" type="ORF">V5N11_018999</name>
</gene>
<evidence type="ECO:0000256" key="2">
    <source>
        <dbReference type="ARBA" id="ARBA00022840"/>
    </source>
</evidence>
<dbReference type="AlphaFoldDB" id="A0ABD1BNA2"/>
<sequence length="153" mass="17121">MNGKLSDFGLAKFCDHEIDPQTSNVDEITCGRRPVLPQASSPSEMVLTDWVLGCWEDDILQVVDDRIKHDDRYLEEQVTLVLTLGLLCSHPVAATRPCMSSVIQLLDGVVQLPNILWLSYLTTCLTLSKLEKMLESLKASVKQLSLLRSCFTL</sequence>
<dbReference type="PANTHER" id="PTHR27007">
    <property type="match status" value="1"/>
</dbReference>
<keyword evidence="3" id="KW-0808">Transferase</keyword>
<keyword evidence="3" id="KW-0418">Kinase</keyword>
<proteinExistence type="predicted"/>
<organism evidence="3 4">
    <name type="scientific">Cardamine amara subsp. amara</name>
    <dbReference type="NCBI Taxonomy" id="228776"/>
    <lineage>
        <taxon>Eukaryota</taxon>
        <taxon>Viridiplantae</taxon>
        <taxon>Streptophyta</taxon>
        <taxon>Embryophyta</taxon>
        <taxon>Tracheophyta</taxon>
        <taxon>Spermatophyta</taxon>
        <taxon>Magnoliopsida</taxon>
        <taxon>eudicotyledons</taxon>
        <taxon>Gunneridae</taxon>
        <taxon>Pentapetalae</taxon>
        <taxon>rosids</taxon>
        <taxon>malvids</taxon>
        <taxon>Brassicales</taxon>
        <taxon>Brassicaceae</taxon>
        <taxon>Cardamineae</taxon>
        <taxon>Cardamine</taxon>
    </lineage>
</organism>
<evidence type="ECO:0000256" key="1">
    <source>
        <dbReference type="ARBA" id="ARBA00022741"/>
    </source>
</evidence>
<dbReference type="InterPro" id="IPR050528">
    <property type="entry name" value="L-type_Lectin-RKs"/>
</dbReference>
<keyword evidence="1" id="KW-0547">Nucleotide-binding</keyword>
<accession>A0ABD1BNA2</accession>